<evidence type="ECO:0000313" key="1">
    <source>
        <dbReference type="EMBL" id="PTX21418.1"/>
    </source>
</evidence>
<gene>
    <name evidence="1" type="ORF">C8N40_102394</name>
</gene>
<evidence type="ECO:0000313" key="2">
    <source>
        <dbReference type="Proteomes" id="UP000244225"/>
    </source>
</evidence>
<organism evidence="1 2">
    <name type="scientific">Pontibacter mucosus</name>
    <dbReference type="NCBI Taxonomy" id="1649266"/>
    <lineage>
        <taxon>Bacteria</taxon>
        <taxon>Pseudomonadati</taxon>
        <taxon>Bacteroidota</taxon>
        <taxon>Cytophagia</taxon>
        <taxon>Cytophagales</taxon>
        <taxon>Hymenobacteraceae</taxon>
        <taxon>Pontibacter</taxon>
    </lineage>
</organism>
<reference evidence="1 2" key="1">
    <citation type="submission" date="2018-04" db="EMBL/GenBank/DDBJ databases">
        <title>Genomic Encyclopedia of Archaeal and Bacterial Type Strains, Phase II (KMG-II): from individual species to whole genera.</title>
        <authorList>
            <person name="Goeker M."/>
        </authorList>
    </citation>
    <scope>NUCLEOTIDE SEQUENCE [LARGE SCALE GENOMIC DNA]</scope>
    <source>
        <strain evidence="1 2">DSM 100162</strain>
    </source>
</reference>
<dbReference type="EMBL" id="QBKI01000002">
    <property type="protein sequence ID" value="PTX21418.1"/>
    <property type="molecule type" value="Genomic_DNA"/>
</dbReference>
<dbReference type="AlphaFoldDB" id="A0A2T5YQ19"/>
<comment type="caution">
    <text evidence="1">The sequence shown here is derived from an EMBL/GenBank/DDBJ whole genome shotgun (WGS) entry which is preliminary data.</text>
</comment>
<proteinExistence type="predicted"/>
<protein>
    <submittedName>
        <fullName evidence="1">Uncharacterized protein</fullName>
    </submittedName>
</protein>
<name>A0A2T5YQ19_9BACT</name>
<keyword evidence="2" id="KW-1185">Reference proteome</keyword>
<sequence length="62" mass="7137">MLKGLQQLLQAFCMWVFGRFILKTAWSDWLVSLKYNASFKYLKFCSSGSNHPYPSLAKEGSL</sequence>
<accession>A0A2T5YQ19</accession>
<dbReference type="Proteomes" id="UP000244225">
    <property type="component" value="Unassembled WGS sequence"/>
</dbReference>